<keyword evidence="3 4" id="KW-0964">Secreted</keyword>
<keyword evidence="4" id="KW-0052">Apoplast</keyword>
<evidence type="ECO:0000256" key="3">
    <source>
        <dbReference type="ARBA" id="ARBA00022525"/>
    </source>
</evidence>
<keyword evidence="5" id="KW-1133">Transmembrane helix</keyword>
<dbReference type="OrthoDB" id="1864232at2759"/>
<accession>A0A6A4QN30</accession>
<sequence length="210" mass="23640">MIIYKTKPTTCIVCDKEIRQRMENISIFMVLALLLTTIPIPVHSEYYTEISHGFHLQEKVTYLHFYFFDILSGKYPTAVEIAHPNTTFGANSTTQFGKLYAIHDYLREGPDTNSKVIGNAQGLYLSSSLDDNVTSLVVYIDIGFTTGKFNGSSISVFSRNPVTEINRELAVVGGRGKFKMARGFAETRTQYLNIINGDAIVEYKVTVIHY</sequence>
<keyword evidence="5" id="KW-0472">Membrane</keyword>
<dbReference type="Proteomes" id="UP000447434">
    <property type="component" value="Chromosome 4"/>
</dbReference>
<evidence type="ECO:0000313" key="7">
    <source>
        <dbReference type="Proteomes" id="UP000447434"/>
    </source>
</evidence>
<comment type="subcellular location">
    <subcellularLocation>
        <location evidence="4">Secreted</location>
        <location evidence="4">Extracellular space</location>
        <location evidence="4">Apoplast</location>
    </subcellularLocation>
</comment>
<dbReference type="InterPro" id="IPR004265">
    <property type="entry name" value="Dirigent"/>
</dbReference>
<dbReference type="Pfam" id="PF03018">
    <property type="entry name" value="Dirigent"/>
    <property type="match status" value="1"/>
</dbReference>
<dbReference type="EMBL" id="WOCE01000004">
    <property type="protein sequence ID" value="KAE9615039.1"/>
    <property type="molecule type" value="Genomic_DNA"/>
</dbReference>
<comment type="caution">
    <text evidence="6">The sequence shown here is derived from an EMBL/GenBank/DDBJ whole genome shotgun (WGS) entry which is preliminary data.</text>
</comment>
<proteinExistence type="inferred from homology"/>
<feature type="transmembrane region" description="Helical" evidence="5">
    <location>
        <begin position="25"/>
        <end position="42"/>
    </location>
</feature>
<name>A0A6A4QN30_LUPAL</name>
<evidence type="ECO:0000256" key="4">
    <source>
        <dbReference type="RuleBase" id="RU363099"/>
    </source>
</evidence>
<evidence type="ECO:0000256" key="2">
    <source>
        <dbReference type="ARBA" id="ARBA00011738"/>
    </source>
</evidence>
<dbReference type="InterPro" id="IPR044859">
    <property type="entry name" value="Allene_oxi_cyc_Dirigent"/>
</dbReference>
<protein>
    <recommendedName>
        <fullName evidence="4">Dirigent protein</fullName>
    </recommendedName>
</protein>
<evidence type="ECO:0000313" key="6">
    <source>
        <dbReference type="EMBL" id="KAE9615039.1"/>
    </source>
</evidence>
<keyword evidence="5" id="KW-0812">Transmembrane</keyword>
<gene>
    <name evidence="6" type="ORF">Lalb_Chr04g0251071</name>
</gene>
<keyword evidence="7" id="KW-1185">Reference proteome</keyword>
<dbReference type="PANTHER" id="PTHR21495">
    <property type="entry name" value="NUCLEOPORIN-RELATED"/>
    <property type="match status" value="1"/>
</dbReference>
<comment type="subunit">
    <text evidence="2 4">Homodimer.</text>
</comment>
<reference evidence="7" key="1">
    <citation type="journal article" date="2020" name="Nat. Commun.">
        <title>Genome sequence of the cluster root forming white lupin.</title>
        <authorList>
            <person name="Hufnagel B."/>
            <person name="Marques A."/>
            <person name="Soriano A."/>
            <person name="Marques L."/>
            <person name="Divol F."/>
            <person name="Doumas P."/>
            <person name="Sallet E."/>
            <person name="Mancinotti D."/>
            <person name="Carrere S."/>
            <person name="Marande W."/>
            <person name="Arribat S."/>
            <person name="Keller J."/>
            <person name="Huneau C."/>
            <person name="Blein T."/>
            <person name="Aime D."/>
            <person name="Laguerre M."/>
            <person name="Taylor J."/>
            <person name="Schubert V."/>
            <person name="Nelson M."/>
            <person name="Geu-Flores F."/>
            <person name="Crespi M."/>
            <person name="Gallardo-Guerrero K."/>
            <person name="Delaux P.-M."/>
            <person name="Salse J."/>
            <person name="Berges H."/>
            <person name="Guyot R."/>
            <person name="Gouzy J."/>
            <person name="Peret B."/>
        </authorList>
    </citation>
    <scope>NUCLEOTIDE SEQUENCE [LARGE SCALE GENOMIC DNA]</scope>
    <source>
        <strain evidence="7">cv. Amiga</strain>
    </source>
</reference>
<dbReference type="GO" id="GO:0048046">
    <property type="term" value="C:apoplast"/>
    <property type="evidence" value="ECO:0007669"/>
    <property type="project" value="UniProtKB-SubCell"/>
</dbReference>
<evidence type="ECO:0000256" key="1">
    <source>
        <dbReference type="ARBA" id="ARBA00010746"/>
    </source>
</evidence>
<dbReference type="Gene3D" id="2.40.480.10">
    <property type="entry name" value="Allene oxide cyclase-like"/>
    <property type="match status" value="1"/>
</dbReference>
<evidence type="ECO:0000256" key="5">
    <source>
        <dbReference type="SAM" id="Phobius"/>
    </source>
</evidence>
<dbReference type="AlphaFoldDB" id="A0A6A4QN30"/>
<dbReference type="GO" id="GO:0009699">
    <property type="term" value="P:phenylpropanoid biosynthetic process"/>
    <property type="evidence" value="ECO:0007669"/>
    <property type="project" value="UniProtKB-ARBA"/>
</dbReference>
<comment type="similarity">
    <text evidence="1 4">Belongs to the plant dirigent protein family.</text>
</comment>
<comment type="function">
    <text evidence="4">Dirigent proteins impart stereoselectivity on the phenoxy radical-coupling reaction, yielding optically active lignans from two molecules of coniferyl alcohol in the biosynthesis of lignans, flavonolignans, and alkaloids and thus plays a central role in plant secondary metabolism.</text>
</comment>
<organism evidence="6 7">
    <name type="scientific">Lupinus albus</name>
    <name type="common">White lupine</name>
    <name type="synonym">Lupinus termis</name>
    <dbReference type="NCBI Taxonomy" id="3870"/>
    <lineage>
        <taxon>Eukaryota</taxon>
        <taxon>Viridiplantae</taxon>
        <taxon>Streptophyta</taxon>
        <taxon>Embryophyta</taxon>
        <taxon>Tracheophyta</taxon>
        <taxon>Spermatophyta</taxon>
        <taxon>Magnoliopsida</taxon>
        <taxon>eudicotyledons</taxon>
        <taxon>Gunneridae</taxon>
        <taxon>Pentapetalae</taxon>
        <taxon>rosids</taxon>
        <taxon>fabids</taxon>
        <taxon>Fabales</taxon>
        <taxon>Fabaceae</taxon>
        <taxon>Papilionoideae</taxon>
        <taxon>50 kb inversion clade</taxon>
        <taxon>genistoids sensu lato</taxon>
        <taxon>core genistoids</taxon>
        <taxon>Genisteae</taxon>
        <taxon>Lupinus</taxon>
    </lineage>
</organism>